<evidence type="ECO:0000313" key="1">
    <source>
        <dbReference type="EMBL" id="KIX12951.1"/>
    </source>
</evidence>
<comment type="caution">
    <text evidence="1">The sequence shown here is derived from an EMBL/GenBank/DDBJ whole genome shotgun (WGS) entry which is preliminary data.</text>
</comment>
<dbReference type="AlphaFoldDB" id="A0A0D2JB63"/>
<name>A0A0D2JB63_9BACT</name>
<evidence type="ECO:0000313" key="2">
    <source>
        <dbReference type="Proteomes" id="UP000032233"/>
    </source>
</evidence>
<dbReference type="EMBL" id="AZAC01000021">
    <property type="protein sequence ID" value="KIX12951.1"/>
    <property type="molecule type" value="Genomic_DNA"/>
</dbReference>
<accession>A0A0D2JB63</accession>
<reference evidence="1 2" key="1">
    <citation type="submission" date="2013-11" db="EMBL/GenBank/DDBJ databases">
        <title>Metagenomic analysis of a methanogenic consortium involved in long chain n-alkane degradation.</title>
        <authorList>
            <person name="Davidova I.A."/>
            <person name="Callaghan A.V."/>
            <person name="Wawrik B."/>
            <person name="Pruitt S."/>
            <person name="Marks C."/>
            <person name="Duncan K.E."/>
            <person name="Suflita J.M."/>
        </authorList>
    </citation>
    <scope>NUCLEOTIDE SEQUENCE [LARGE SCALE GENOMIC DNA]</scope>
    <source>
        <strain evidence="1 2">SPR</strain>
    </source>
</reference>
<proteinExistence type="predicted"/>
<dbReference type="InParanoid" id="A0A0D2JB63"/>
<dbReference type="Proteomes" id="UP000032233">
    <property type="component" value="Unassembled WGS sequence"/>
</dbReference>
<gene>
    <name evidence="1" type="ORF">X474_16800</name>
</gene>
<keyword evidence="2" id="KW-1185">Reference proteome</keyword>
<protein>
    <submittedName>
        <fullName evidence="1">Uncharacterized protein</fullName>
    </submittedName>
</protein>
<sequence length="31" mass="3557">MSKTKLKAFIFKNVFTKTTIKKIIPGLISIF</sequence>
<dbReference type="STRING" id="1429043.X474_16800"/>
<organism evidence="1 2">
    <name type="scientific">Dethiosulfatarculus sandiegensis</name>
    <dbReference type="NCBI Taxonomy" id="1429043"/>
    <lineage>
        <taxon>Bacteria</taxon>
        <taxon>Pseudomonadati</taxon>
        <taxon>Thermodesulfobacteriota</taxon>
        <taxon>Desulfarculia</taxon>
        <taxon>Desulfarculales</taxon>
        <taxon>Desulfarculaceae</taxon>
        <taxon>Dethiosulfatarculus</taxon>
    </lineage>
</organism>